<comment type="pathway">
    <text evidence="2">Protein modification; protein glycosylation.</text>
</comment>
<keyword evidence="8" id="KW-0333">Golgi apparatus</keyword>
<proteinExistence type="inferred from homology"/>
<dbReference type="OrthoDB" id="430354at2759"/>
<keyword evidence="7 10" id="KW-1133">Transmembrane helix</keyword>
<gene>
    <name evidence="11" type="ORF">WICMUC_005972</name>
</gene>
<evidence type="ECO:0000256" key="1">
    <source>
        <dbReference type="ARBA" id="ARBA00004323"/>
    </source>
</evidence>
<dbReference type="EMBL" id="JAEUBF010001547">
    <property type="protein sequence ID" value="KAH3663446.1"/>
    <property type="molecule type" value="Genomic_DNA"/>
</dbReference>
<evidence type="ECO:0000313" key="12">
    <source>
        <dbReference type="Proteomes" id="UP000769528"/>
    </source>
</evidence>
<evidence type="ECO:0000256" key="3">
    <source>
        <dbReference type="ARBA" id="ARBA00009105"/>
    </source>
</evidence>
<evidence type="ECO:0000256" key="7">
    <source>
        <dbReference type="ARBA" id="ARBA00022989"/>
    </source>
</evidence>
<dbReference type="InterPro" id="IPR022751">
    <property type="entry name" value="Alpha_mannosyltransferase"/>
</dbReference>
<sequence length="587" mass="67255">MNQQFYKVKRIFRKNITFLVVTIIIFGFLYHFTTLPQFTQDQLNTLQSSIKTDKPIENHPVDPNDKTVPFYKSSAAKQVKSNNDGKQSKNLKELALHLEDDKSGSRLATGHQFFNKVFQVLKNGEPKIPKLNRYKTEGRIYHAGYDSDSEIVFTEEYLNGFLDLTPEEIESLRISHDLVVHNLNIEVPQSLYKGNGIVYVGGGKFNWLALLSIKSLRSLGSNLPVEVLIPTEEEYEIELCTRIFPALNAKCILLPHALGDETMSKFKFKGYQYKALALIVSSFENVLLLDSDNIPVHAPDYLFDNEPFISSGLVTWPDFWRRATSPHYYSIANLEVSPKRVRFGYDDKEKNSDSKLIPFHDREGTIPDPTCESGQLMISKASHAKELFLALYYNLFGPDYYYPLFSQGSDGEGDKETFLAATVALQKNNYYQVKKFLNAFGHFNKDHEFIGTGMGQYDPVEDYNLEQSKARQKSISDELNQELPLSNKQPRILFVHANFPKLNPISLKKEGKIFEKTGERIRLYGPGMAKRIGYDFELVQWRSMHFLVCDLKIQVEAFNGADTATVCKEILEQLEFLENSVKDNERN</sequence>
<evidence type="ECO:0000256" key="4">
    <source>
        <dbReference type="ARBA" id="ARBA00022679"/>
    </source>
</evidence>
<dbReference type="AlphaFoldDB" id="A0A9P8P1U2"/>
<evidence type="ECO:0000256" key="9">
    <source>
        <dbReference type="ARBA" id="ARBA00023136"/>
    </source>
</evidence>
<keyword evidence="5 10" id="KW-0812">Transmembrane</keyword>
<evidence type="ECO:0008006" key="13">
    <source>
        <dbReference type="Google" id="ProtNLM"/>
    </source>
</evidence>
<feature type="transmembrane region" description="Helical" evidence="10">
    <location>
        <begin position="12"/>
        <end position="32"/>
    </location>
</feature>
<keyword evidence="12" id="KW-1185">Reference proteome</keyword>
<reference evidence="11" key="2">
    <citation type="submission" date="2021-01" db="EMBL/GenBank/DDBJ databases">
        <authorList>
            <person name="Schikora-Tamarit M.A."/>
        </authorList>
    </citation>
    <scope>NUCLEOTIDE SEQUENCE</scope>
    <source>
        <strain evidence="11">CBS6341</strain>
    </source>
</reference>
<dbReference type="PANTHER" id="PTHR31646:SF1">
    <property type="entry name" value="ALPHA-1,2-MANNOSYLTRANSFERASE MNN2"/>
    <property type="match status" value="1"/>
</dbReference>
<dbReference type="PANTHER" id="PTHR31646">
    <property type="entry name" value="ALPHA-1,2-MANNOSYLTRANSFERASE MNN2"/>
    <property type="match status" value="1"/>
</dbReference>
<dbReference type="GO" id="GO:0046354">
    <property type="term" value="P:mannan biosynthetic process"/>
    <property type="evidence" value="ECO:0007669"/>
    <property type="project" value="TreeGrafter"/>
</dbReference>
<dbReference type="InterPro" id="IPR029044">
    <property type="entry name" value="Nucleotide-diphossugar_trans"/>
</dbReference>
<comment type="similarity">
    <text evidence="3">Belongs to the MNN1/MNT family.</text>
</comment>
<accession>A0A9P8P1U2</accession>
<keyword evidence="4" id="KW-0808">Transferase</keyword>
<dbReference type="Pfam" id="PF11051">
    <property type="entry name" value="Mannosyl_trans3"/>
    <property type="match status" value="1"/>
</dbReference>
<comment type="caution">
    <text evidence="11">The sequence shown here is derived from an EMBL/GenBank/DDBJ whole genome shotgun (WGS) entry which is preliminary data.</text>
</comment>
<evidence type="ECO:0000256" key="6">
    <source>
        <dbReference type="ARBA" id="ARBA00022968"/>
    </source>
</evidence>
<evidence type="ECO:0000256" key="5">
    <source>
        <dbReference type="ARBA" id="ARBA00022692"/>
    </source>
</evidence>
<evidence type="ECO:0000256" key="10">
    <source>
        <dbReference type="SAM" id="Phobius"/>
    </source>
</evidence>
<comment type="subcellular location">
    <subcellularLocation>
        <location evidence="1">Golgi apparatus membrane</location>
        <topology evidence="1">Single-pass type II membrane protein</topology>
    </subcellularLocation>
</comment>
<dbReference type="Proteomes" id="UP000769528">
    <property type="component" value="Unassembled WGS sequence"/>
</dbReference>
<organism evidence="11 12">
    <name type="scientific">Wickerhamomyces mucosus</name>
    <dbReference type="NCBI Taxonomy" id="1378264"/>
    <lineage>
        <taxon>Eukaryota</taxon>
        <taxon>Fungi</taxon>
        <taxon>Dikarya</taxon>
        <taxon>Ascomycota</taxon>
        <taxon>Saccharomycotina</taxon>
        <taxon>Saccharomycetes</taxon>
        <taxon>Phaffomycetales</taxon>
        <taxon>Wickerhamomycetaceae</taxon>
        <taxon>Wickerhamomyces</taxon>
    </lineage>
</organism>
<evidence type="ECO:0000313" key="11">
    <source>
        <dbReference type="EMBL" id="KAH3663446.1"/>
    </source>
</evidence>
<evidence type="ECO:0000256" key="2">
    <source>
        <dbReference type="ARBA" id="ARBA00004922"/>
    </source>
</evidence>
<dbReference type="GO" id="GO:0000139">
    <property type="term" value="C:Golgi membrane"/>
    <property type="evidence" value="ECO:0007669"/>
    <property type="project" value="UniProtKB-SubCell"/>
</dbReference>
<protein>
    <recommendedName>
        <fullName evidence="13">Alpha-1,2-mannosyltransferase</fullName>
    </recommendedName>
</protein>
<keyword evidence="9 10" id="KW-0472">Membrane</keyword>
<keyword evidence="6" id="KW-0735">Signal-anchor</keyword>
<dbReference type="SUPFAM" id="SSF53448">
    <property type="entry name" value="Nucleotide-diphospho-sugar transferases"/>
    <property type="match status" value="1"/>
</dbReference>
<reference evidence="11" key="1">
    <citation type="journal article" date="2021" name="Open Biol.">
        <title>Shared evolutionary footprints suggest mitochondrial oxidative damage underlies multiple complex I losses in fungi.</title>
        <authorList>
            <person name="Schikora-Tamarit M.A."/>
            <person name="Marcet-Houben M."/>
            <person name="Nosek J."/>
            <person name="Gabaldon T."/>
        </authorList>
    </citation>
    <scope>NUCLEOTIDE SEQUENCE</scope>
    <source>
        <strain evidence="11">CBS6341</strain>
    </source>
</reference>
<evidence type="ECO:0000256" key="8">
    <source>
        <dbReference type="ARBA" id="ARBA00023034"/>
    </source>
</evidence>
<name>A0A9P8P1U2_9ASCO</name>
<dbReference type="GO" id="GO:0000026">
    <property type="term" value="F:alpha-1,2-mannosyltransferase activity"/>
    <property type="evidence" value="ECO:0007669"/>
    <property type="project" value="TreeGrafter"/>
</dbReference>